<dbReference type="SUPFAM" id="SSF53448">
    <property type="entry name" value="Nucleotide-diphospho-sugar transferases"/>
    <property type="match status" value="1"/>
</dbReference>
<gene>
    <name evidence="9" type="ORF">A4R35_19610</name>
</gene>
<dbReference type="GO" id="GO:0050518">
    <property type="term" value="F:2-C-methyl-D-erythritol 4-phosphate cytidylyltransferase activity"/>
    <property type="evidence" value="ECO:0007669"/>
    <property type="project" value="UniProtKB-EC"/>
</dbReference>
<evidence type="ECO:0000256" key="1">
    <source>
        <dbReference type="ARBA" id="ARBA00001282"/>
    </source>
</evidence>
<dbReference type="PANTHER" id="PTHR32125">
    <property type="entry name" value="2-C-METHYL-D-ERYTHRITOL 4-PHOSPHATE CYTIDYLYLTRANSFERASE, CHLOROPLASTIC"/>
    <property type="match status" value="1"/>
</dbReference>
<dbReference type="InterPro" id="IPR018294">
    <property type="entry name" value="ISPD_synthase_CS"/>
</dbReference>
<dbReference type="PANTHER" id="PTHR32125:SF4">
    <property type="entry name" value="2-C-METHYL-D-ERYTHRITOL 4-PHOSPHATE CYTIDYLYLTRANSFERASE, CHLOROPLASTIC"/>
    <property type="match status" value="1"/>
</dbReference>
<dbReference type="AlphaFoldDB" id="A0A328VJA3"/>
<accession>A0A328VJA3</accession>
<name>A0A328VJA3_9CHLR</name>
<sequence length="250" mass="27756">MHKGETVFDQRSAARHVVAVVLAAGQGRRMGLPINKIFLPIHGKPVIIYTLEAFERCPVIDEVMLVAAAGEEEQLAKLTQAAHCQKVRRIVQGGPTRHASEQCALEALRPRIESGEIDLILIHDGARPFVLPERIQQLVETAHACGGAILAMPLQEEELIVEVDEQQAICRRFAGQRAWRAQTPQAFRAAWLLAAYDRARQDQFEGTDTAASLERLGYPVAVVESDQSNLKITTAYDLLQAERLCRHRGL</sequence>
<evidence type="ECO:0000256" key="6">
    <source>
        <dbReference type="ARBA" id="ARBA00022679"/>
    </source>
</evidence>
<dbReference type="GO" id="GO:0019288">
    <property type="term" value="P:isopentenyl diphosphate biosynthetic process, methylerythritol 4-phosphate pathway"/>
    <property type="evidence" value="ECO:0007669"/>
    <property type="project" value="UniProtKB-UniPathway"/>
</dbReference>
<evidence type="ECO:0000313" key="9">
    <source>
        <dbReference type="EMBL" id="RAQ97756.1"/>
    </source>
</evidence>
<organism evidence="9 10">
    <name type="scientific">Thermogemmatispora tikiterensis</name>
    <dbReference type="NCBI Taxonomy" id="1825093"/>
    <lineage>
        <taxon>Bacteria</taxon>
        <taxon>Bacillati</taxon>
        <taxon>Chloroflexota</taxon>
        <taxon>Ktedonobacteria</taxon>
        <taxon>Thermogemmatisporales</taxon>
        <taxon>Thermogemmatisporaceae</taxon>
        <taxon>Thermogemmatispora</taxon>
    </lineage>
</organism>
<keyword evidence="6 9" id="KW-0808">Transferase</keyword>
<dbReference type="Pfam" id="PF01128">
    <property type="entry name" value="IspD"/>
    <property type="match status" value="1"/>
</dbReference>
<protein>
    <recommendedName>
        <fullName evidence="5">2-C-methyl-D-erythritol 4-phosphate cytidylyltransferase</fullName>
        <ecNumber evidence="4">2.7.7.60</ecNumber>
    </recommendedName>
</protein>
<keyword evidence="7 9" id="KW-0548">Nucleotidyltransferase</keyword>
<evidence type="ECO:0000256" key="7">
    <source>
        <dbReference type="ARBA" id="ARBA00022695"/>
    </source>
</evidence>
<dbReference type="InterPro" id="IPR034683">
    <property type="entry name" value="IspD/TarI"/>
</dbReference>
<dbReference type="InterPro" id="IPR001228">
    <property type="entry name" value="IspD"/>
</dbReference>
<dbReference type="EC" id="2.7.7.60" evidence="4"/>
<comment type="catalytic activity">
    <reaction evidence="1">
        <text>2-C-methyl-D-erythritol 4-phosphate + CTP + H(+) = 4-CDP-2-C-methyl-D-erythritol + diphosphate</text>
        <dbReference type="Rhea" id="RHEA:13429"/>
        <dbReference type="ChEBI" id="CHEBI:15378"/>
        <dbReference type="ChEBI" id="CHEBI:33019"/>
        <dbReference type="ChEBI" id="CHEBI:37563"/>
        <dbReference type="ChEBI" id="CHEBI:57823"/>
        <dbReference type="ChEBI" id="CHEBI:58262"/>
        <dbReference type="EC" id="2.7.7.60"/>
    </reaction>
</comment>
<dbReference type="InterPro" id="IPR029044">
    <property type="entry name" value="Nucleotide-diphossugar_trans"/>
</dbReference>
<dbReference type="CDD" id="cd02516">
    <property type="entry name" value="CDP-ME_synthetase"/>
    <property type="match status" value="1"/>
</dbReference>
<dbReference type="InterPro" id="IPR050088">
    <property type="entry name" value="IspD/TarI_cytidylyltransf_bact"/>
</dbReference>
<evidence type="ECO:0000256" key="2">
    <source>
        <dbReference type="ARBA" id="ARBA00004787"/>
    </source>
</evidence>
<proteinExistence type="inferred from homology"/>
<evidence type="ECO:0000256" key="5">
    <source>
        <dbReference type="ARBA" id="ARBA00019056"/>
    </source>
</evidence>
<dbReference type="UniPathway" id="UPA00056">
    <property type="reaction ID" value="UER00093"/>
</dbReference>
<comment type="caution">
    <text evidence="9">The sequence shown here is derived from an EMBL/GenBank/DDBJ whole genome shotgun (WGS) entry which is preliminary data.</text>
</comment>
<evidence type="ECO:0000313" key="10">
    <source>
        <dbReference type="Proteomes" id="UP000248706"/>
    </source>
</evidence>
<reference evidence="9 10" key="1">
    <citation type="submission" date="2016-08" db="EMBL/GenBank/DDBJ databases">
        <title>Analysis of Carbohydrate Active Enzymes in Thermogemmatispora T81 Reveals Carbohydrate Degradation Ability.</title>
        <authorList>
            <person name="Tomazini A."/>
            <person name="Lal S."/>
            <person name="Stott M."/>
            <person name="Henrissat B."/>
            <person name="Polikarpov I."/>
            <person name="Sparling R."/>
            <person name="Levin D.B."/>
        </authorList>
    </citation>
    <scope>NUCLEOTIDE SEQUENCE [LARGE SCALE GENOMIC DNA]</scope>
    <source>
        <strain evidence="9 10">T81</strain>
    </source>
</reference>
<dbReference type="EMBL" id="MCIF01000002">
    <property type="protein sequence ID" value="RAQ97756.1"/>
    <property type="molecule type" value="Genomic_DNA"/>
</dbReference>
<evidence type="ECO:0000256" key="8">
    <source>
        <dbReference type="ARBA" id="ARBA00023229"/>
    </source>
</evidence>
<dbReference type="PROSITE" id="PS01295">
    <property type="entry name" value="ISPD"/>
    <property type="match status" value="1"/>
</dbReference>
<dbReference type="FunFam" id="3.90.550.10:FF:000003">
    <property type="entry name" value="2-C-methyl-D-erythritol 4-phosphate cytidylyltransferase"/>
    <property type="match status" value="1"/>
</dbReference>
<dbReference type="NCBIfam" id="TIGR00453">
    <property type="entry name" value="ispD"/>
    <property type="match status" value="1"/>
</dbReference>
<comment type="pathway">
    <text evidence="2">Isoprenoid biosynthesis; isopentenyl diphosphate biosynthesis via DXP pathway; isopentenyl diphosphate from 1-deoxy-D-xylulose 5-phosphate: step 2/6.</text>
</comment>
<evidence type="ECO:0000256" key="4">
    <source>
        <dbReference type="ARBA" id="ARBA00012526"/>
    </source>
</evidence>
<comment type="similarity">
    <text evidence="3">Belongs to the IspD/TarI cytidylyltransferase family. IspD subfamily.</text>
</comment>
<dbReference type="Proteomes" id="UP000248706">
    <property type="component" value="Unassembled WGS sequence"/>
</dbReference>
<keyword evidence="8" id="KW-0414">Isoprene biosynthesis</keyword>
<dbReference type="Gene3D" id="3.90.550.10">
    <property type="entry name" value="Spore Coat Polysaccharide Biosynthesis Protein SpsA, Chain A"/>
    <property type="match status" value="1"/>
</dbReference>
<keyword evidence="10" id="KW-1185">Reference proteome</keyword>
<evidence type="ECO:0000256" key="3">
    <source>
        <dbReference type="ARBA" id="ARBA00009789"/>
    </source>
</evidence>